<dbReference type="Pfam" id="PF06839">
    <property type="entry name" value="Zn_ribbon_GRF"/>
    <property type="match status" value="1"/>
</dbReference>
<keyword evidence="9" id="KW-1185">Reference proteome</keyword>
<feature type="domain" description="GRF-type" evidence="7">
    <location>
        <begin position="22"/>
        <end position="62"/>
    </location>
</feature>
<evidence type="ECO:0000313" key="9">
    <source>
        <dbReference type="Proteomes" id="UP000836841"/>
    </source>
</evidence>
<accession>A0AAU9S1X1</accession>
<feature type="non-terminal residue" evidence="8">
    <location>
        <position position="1"/>
    </location>
</feature>
<dbReference type="Proteomes" id="UP000836841">
    <property type="component" value="Chromosome 3"/>
</dbReference>
<dbReference type="EMBL" id="OU466859">
    <property type="protein sequence ID" value="CAH2053147.1"/>
    <property type="molecule type" value="Genomic_DNA"/>
</dbReference>
<evidence type="ECO:0000256" key="4">
    <source>
        <dbReference type="PROSITE-ProRule" id="PRU01343"/>
    </source>
</evidence>
<keyword evidence="6" id="KW-0812">Transmembrane</keyword>
<evidence type="ECO:0000259" key="7">
    <source>
        <dbReference type="PROSITE" id="PS51999"/>
    </source>
</evidence>
<keyword evidence="3" id="KW-0862">Zinc</keyword>
<gene>
    <name evidence="8" type="ORF">TAV2_LOCUS9591</name>
</gene>
<keyword evidence="1" id="KW-0479">Metal-binding</keyword>
<dbReference type="InterPro" id="IPR010666">
    <property type="entry name" value="Znf_GRF"/>
</dbReference>
<dbReference type="AlphaFoldDB" id="A0AAU9S1X1"/>
<keyword evidence="5" id="KW-0175">Coiled coil</keyword>
<keyword evidence="2 4" id="KW-0863">Zinc-finger</keyword>
<dbReference type="PANTHER" id="PTHR33248">
    <property type="entry name" value="ZINC ION-BINDING PROTEIN"/>
    <property type="match status" value="1"/>
</dbReference>
<evidence type="ECO:0000256" key="2">
    <source>
        <dbReference type="ARBA" id="ARBA00022771"/>
    </source>
</evidence>
<feature type="transmembrane region" description="Helical" evidence="6">
    <location>
        <begin position="110"/>
        <end position="129"/>
    </location>
</feature>
<dbReference type="PROSITE" id="PS51999">
    <property type="entry name" value="ZF_GRF"/>
    <property type="match status" value="1"/>
</dbReference>
<keyword evidence="6" id="KW-0472">Membrane</keyword>
<evidence type="ECO:0000256" key="1">
    <source>
        <dbReference type="ARBA" id="ARBA00022723"/>
    </source>
</evidence>
<organism evidence="8 9">
    <name type="scientific">Thlaspi arvense</name>
    <name type="common">Field penny-cress</name>
    <dbReference type="NCBI Taxonomy" id="13288"/>
    <lineage>
        <taxon>Eukaryota</taxon>
        <taxon>Viridiplantae</taxon>
        <taxon>Streptophyta</taxon>
        <taxon>Embryophyta</taxon>
        <taxon>Tracheophyta</taxon>
        <taxon>Spermatophyta</taxon>
        <taxon>Magnoliopsida</taxon>
        <taxon>eudicotyledons</taxon>
        <taxon>Gunneridae</taxon>
        <taxon>Pentapetalae</taxon>
        <taxon>rosids</taxon>
        <taxon>malvids</taxon>
        <taxon>Brassicales</taxon>
        <taxon>Brassicaceae</taxon>
        <taxon>Thlaspideae</taxon>
        <taxon>Thlaspi</taxon>
    </lineage>
</organism>
<dbReference type="GO" id="GO:0008270">
    <property type="term" value="F:zinc ion binding"/>
    <property type="evidence" value="ECO:0007669"/>
    <property type="project" value="UniProtKB-KW"/>
</dbReference>
<evidence type="ECO:0000256" key="6">
    <source>
        <dbReference type="SAM" id="Phobius"/>
    </source>
</evidence>
<feature type="coiled-coil region" evidence="5">
    <location>
        <begin position="67"/>
        <end position="108"/>
    </location>
</feature>
<evidence type="ECO:0000256" key="3">
    <source>
        <dbReference type="ARBA" id="ARBA00022833"/>
    </source>
</evidence>
<proteinExistence type="predicted"/>
<evidence type="ECO:0000313" key="8">
    <source>
        <dbReference type="EMBL" id="CAH2053147.1"/>
    </source>
</evidence>
<keyword evidence="6" id="KW-1133">Transmembrane helix</keyword>
<reference evidence="8 9" key="1">
    <citation type="submission" date="2022-03" db="EMBL/GenBank/DDBJ databases">
        <authorList>
            <person name="Nunn A."/>
            <person name="Chopra R."/>
            <person name="Nunn A."/>
            <person name="Contreras Garrido A."/>
        </authorList>
    </citation>
    <scope>NUCLEOTIDE SEQUENCE [LARGE SCALE GENOMIC DNA]</scope>
</reference>
<name>A0AAU9S1X1_THLAR</name>
<sequence length="143" mass="16517">KEFGSSSNNVFLNVDKGFPTKCTCGSDVTIYTSQSNDNPGRLYFRCSVSRKPGHLFKWVEDVMYEEVMDLKQNRRESEVEVNELMGEILNVKEEVQQCKSELRNIKIKNMVVLVLCLCVLAIVIIYHIMFQKVDRNTLVFGKK</sequence>
<protein>
    <recommendedName>
        <fullName evidence="7">GRF-type domain-containing protein</fullName>
    </recommendedName>
</protein>
<evidence type="ECO:0000256" key="5">
    <source>
        <dbReference type="SAM" id="Coils"/>
    </source>
</evidence>